<dbReference type="AlphaFoldDB" id="A0A0U1MRL6"/>
<dbReference type="Proteomes" id="UP000039437">
    <property type="component" value="Unassembled WGS sequence"/>
</dbReference>
<protein>
    <submittedName>
        <fullName evidence="1">Uncharacterized protein</fullName>
    </submittedName>
</protein>
<accession>A0A0U1MRL6</accession>
<evidence type="ECO:0000313" key="2">
    <source>
        <dbReference type="Proteomes" id="UP000039437"/>
    </source>
</evidence>
<proteinExistence type="predicted"/>
<dbReference type="EMBL" id="CVOQ01000032">
    <property type="protein sequence ID" value="CRI16732.1"/>
    <property type="molecule type" value="Genomic_DNA"/>
</dbReference>
<organism evidence="1 2">
    <name type="scientific">Staphylococcus aureus</name>
    <dbReference type="NCBI Taxonomy" id="1280"/>
    <lineage>
        <taxon>Bacteria</taxon>
        <taxon>Bacillati</taxon>
        <taxon>Bacillota</taxon>
        <taxon>Bacilli</taxon>
        <taxon>Bacillales</taxon>
        <taxon>Staphylococcaceae</taxon>
        <taxon>Staphylococcus</taxon>
    </lineage>
</organism>
<sequence>MYADFSSPSMLGPRRFVKTLKTIISIKSGIDMTVYTLINNIVF</sequence>
<name>A0A0U1MRL6_STAAU</name>
<reference evidence="1 2" key="1">
    <citation type="submission" date="2015-04" db="EMBL/GenBank/DDBJ databases">
        <authorList>
            <person name="Syromyatnikov M.Y."/>
            <person name="Popov V.N."/>
        </authorList>
    </citation>
    <scope>NUCLEOTIDE SEQUENCE [LARGE SCALE GENOMIC DNA]</scope>
    <source>
        <strain evidence="1 2">AH1</strain>
    </source>
</reference>
<gene>
    <name evidence="1" type="ORF">BN1321_380103</name>
</gene>
<evidence type="ECO:0000313" key="1">
    <source>
        <dbReference type="EMBL" id="CRI16732.1"/>
    </source>
</evidence>